<name>A0A4Y2NNI6_ARAVE</name>
<keyword evidence="2" id="KW-1185">Reference proteome</keyword>
<organism evidence="1 2">
    <name type="scientific">Araneus ventricosus</name>
    <name type="common">Orbweaver spider</name>
    <name type="synonym">Epeira ventricosa</name>
    <dbReference type="NCBI Taxonomy" id="182803"/>
    <lineage>
        <taxon>Eukaryota</taxon>
        <taxon>Metazoa</taxon>
        <taxon>Ecdysozoa</taxon>
        <taxon>Arthropoda</taxon>
        <taxon>Chelicerata</taxon>
        <taxon>Arachnida</taxon>
        <taxon>Araneae</taxon>
        <taxon>Araneomorphae</taxon>
        <taxon>Entelegynae</taxon>
        <taxon>Araneoidea</taxon>
        <taxon>Araneidae</taxon>
        <taxon>Araneus</taxon>
    </lineage>
</organism>
<reference evidence="1 2" key="1">
    <citation type="journal article" date="2019" name="Sci. Rep.">
        <title>Orb-weaving spider Araneus ventricosus genome elucidates the spidroin gene catalogue.</title>
        <authorList>
            <person name="Kono N."/>
            <person name="Nakamura H."/>
            <person name="Ohtoshi R."/>
            <person name="Moran D.A.P."/>
            <person name="Shinohara A."/>
            <person name="Yoshida Y."/>
            <person name="Fujiwara M."/>
            <person name="Mori M."/>
            <person name="Tomita M."/>
            <person name="Arakawa K."/>
        </authorList>
    </citation>
    <scope>NUCLEOTIDE SEQUENCE [LARGE SCALE GENOMIC DNA]</scope>
</reference>
<dbReference type="Proteomes" id="UP000499080">
    <property type="component" value="Unassembled WGS sequence"/>
</dbReference>
<dbReference type="AlphaFoldDB" id="A0A4Y2NNI6"/>
<protein>
    <submittedName>
        <fullName evidence="1">Uncharacterized protein</fullName>
    </submittedName>
</protein>
<comment type="caution">
    <text evidence="1">The sequence shown here is derived from an EMBL/GenBank/DDBJ whole genome shotgun (WGS) entry which is preliminary data.</text>
</comment>
<evidence type="ECO:0000313" key="2">
    <source>
        <dbReference type="Proteomes" id="UP000499080"/>
    </source>
</evidence>
<evidence type="ECO:0000313" key="1">
    <source>
        <dbReference type="EMBL" id="GBN39557.1"/>
    </source>
</evidence>
<proteinExistence type="predicted"/>
<dbReference type="EMBL" id="BGPR01009366">
    <property type="protein sequence ID" value="GBN39557.1"/>
    <property type="molecule type" value="Genomic_DNA"/>
</dbReference>
<accession>A0A4Y2NNI6</accession>
<sequence>MAKTSSTVEFISLTTALNGVVTESDKREDTTTTSTAVECTTFEESEVIKSSIVGGWSGCCKDFKAMRWFLKQSTVLPVWDISSPLMVDNGMALSGKGYVKTPVCNWHKQEIV</sequence>
<gene>
    <name evidence="1" type="ORF">AVEN_158804_1</name>
</gene>